<organism evidence="1 2">
    <name type="scientific">Flavobacterium branchiicola</name>
    <dbReference type="NCBI Taxonomy" id="1114875"/>
    <lineage>
        <taxon>Bacteria</taxon>
        <taxon>Pseudomonadati</taxon>
        <taxon>Bacteroidota</taxon>
        <taxon>Flavobacteriia</taxon>
        <taxon>Flavobacteriales</taxon>
        <taxon>Flavobacteriaceae</taxon>
        <taxon>Flavobacterium</taxon>
    </lineage>
</organism>
<dbReference type="Gene3D" id="1.20.120.450">
    <property type="entry name" value="dinb family like domain"/>
    <property type="match status" value="1"/>
</dbReference>
<dbReference type="SUPFAM" id="SSF109854">
    <property type="entry name" value="DinB/YfiT-like putative metalloenzymes"/>
    <property type="match status" value="1"/>
</dbReference>
<evidence type="ECO:0000313" key="1">
    <source>
        <dbReference type="EMBL" id="MFC4749508.1"/>
    </source>
</evidence>
<protein>
    <submittedName>
        <fullName evidence="1">DinB family protein</fullName>
    </submittedName>
</protein>
<dbReference type="RefSeq" id="WP_213259262.1">
    <property type="nucleotide sequence ID" value="NZ_JAGYWA010000007.1"/>
</dbReference>
<name>A0ABV9PGW9_9FLAO</name>
<gene>
    <name evidence="1" type="ORF">ACFO5S_18795</name>
</gene>
<reference evidence="2" key="1">
    <citation type="journal article" date="2019" name="Int. J. Syst. Evol. Microbiol.">
        <title>The Global Catalogue of Microorganisms (GCM) 10K type strain sequencing project: providing services to taxonomists for standard genome sequencing and annotation.</title>
        <authorList>
            <consortium name="The Broad Institute Genomics Platform"/>
            <consortium name="The Broad Institute Genome Sequencing Center for Infectious Disease"/>
            <person name="Wu L."/>
            <person name="Ma J."/>
        </authorList>
    </citation>
    <scope>NUCLEOTIDE SEQUENCE [LARGE SCALE GENOMIC DNA]</scope>
    <source>
        <strain evidence="2">WYCCWR 13023</strain>
    </source>
</reference>
<dbReference type="Proteomes" id="UP001595935">
    <property type="component" value="Unassembled WGS sequence"/>
</dbReference>
<proteinExistence type="predicted"/>
<sequence length="166" mass="19404">MENINKTYRKGAIGALIDEYERAILDLSQTISDFSDVELITIIDGQDARCESVQATLAHVVRAGYSYASYVRQISGEQGDFREMVFRNTISEFQKDMTDFLIFTENSFKNITDQQLEENDNQKKIMTSWGQLYDIEQIMEHAIVHILRHRRQLEKFKILLRNTTNK</sequence>
<accession>A0ABV9PGW9</accession>
<comment type="caution">
    <text evidence="1">The sequence shown here is derived from an EMBL/GenBank/DDBJ whole genome shotgun (WGS) entry which is preliminary data.</text>
</comment>
<dbReference type="EMBL" id="JBHSGV010000007">
    <property type="protein sequence ID" value="MFC4749508.1"/>
    <property type="molecule type" value="Genomic_DNA"/>
</dbReference>
<dbReference type="InterPro" id="IPR034660">
    <property type="entry name" value="DinB/YfiT-like"/>
</dbReference>
<keyword evidence="2" id="KW-1185">Reference proteome</keyword>
<evidence type="ECO:0000313" key="2">
    <source>
        <dbReference type="Proteomes" id="UP001595935"/>
    </source>
</evidence>